<reference evidence="3" key="1">
    <citation type="submission" date="2017-09" db="EMBL/GenBank/DDBJ databases">
        <title>Depth-based differentiation of microbial function through sediment-hosted aquifers and enrichment of novel symbionts in the deep terrestrial subsurface.</title>
        <authorList>
            <person name="Probst A.J."/>
            <person name="Ladd B."/>
            <person name="Jarett J.K."/>
            <person name="Geller-Mcgrath D.E."/>
            <person name="Sieber C.M.K."/>
            <person name="Emerson J.B."/>
            <person name="Anantharaman K."/>
            <person name="Thomas B.C."/>
            <person name="Malmstrom R."/>
            <person name="Stieglmeier M."/>
            <person name="Klingl A."/>
            <person name="Woyke T."/>
            <person name="Ryan C.M."/>
            <person name="Banfield J.F."/>
        </authorList>
    </citation>
    <scope>NUCLEOTIDE SEQUENCE [LARGE SCALE GENOMIC DNA]</scope>
</reference>
<dbReference type="SMART" id="SM00842">
    <property type="entry name" value="FtsA"/>
    <property type="match status" value="1"/>
</dbReference>
<accession>A0A2M6YQ02</accession>
<dbReference type="NCBIfam" id="TIGR01175">
    <property type="entry name" value="pilM"/>
    <property type="match status" value="1"/>
</dbReference>
<dbReference type="InterPro" id="IPR005883">
    <property type="entry name" value="PilM"/>
</dbReference>
<dbReference type="GO" id="GO:0051301">
    <property type="term" value="P:cell division"/>
    <property type="evidence" value="ECO:0007669"/>
    <property type="project" value="InterPro"/>
</dbReference>
<dbReference type="Gene3D" id="3.30.420.40">
    <property type="match status" value="2"/>
</dbReference>
<comment type="caution">
    <text evidence="2">The sequence shown here is derived from an EMBL/GenBank/DDBJ whole genome shotgun (WGS) entry which is preliminary data.</text>
</comment>
<dbReference type="PIRSF" id="PIRSF019169">
    <property type="entry name" value="PilM"/>
    <property type="match status" value="1"/>
</dbReference>
<dbReference type="CDD" id="cd24049">
    <property type="entry name" value="ASKHA_NBD_PilM"/>
    <property type="match status" value="1"/>
</dbReference>
<dbReference type="InterPro" id="IPR043129">
    <property type="entry name" value="ATPase_NBD"/>
</dbReference>
<dbReference type="Pfam" id="PF11104">
    <property type="entry name" value="PilM_2"/>
    <property type="match status" value="1"/>
</dbReference>
<proteinExistence type="predicted"/>
<evidence type="ECO:0000259" key="1">
    <source>
        <dbReference type="SMART" id="SM00842"/>
    </source>
</evidence>
<dbReference type="AlphaFoldDB" id="A0A2M6YQ02"/>
<evidence type="ECO:0000313" key="2">
    <source>
        <dbReference type="EMBL" id="PIU33207.1"/>
    </source>
</evidence>
<name>A0A2M6YQ02_9BACT</name>
<dbReference type="EMBL" id="PEXA01000040">
    <property type="protein sequence ID" value="PIU33207.1"/>
    <property type="molecule type" value="Genomic_DNA"/>
</dbReference>
<feature type="domain" description="SHS2" evidence="1">
    <location>
        <begin position="3"/>
        <end position="170"/>
    </location>
</feature>
<sequence length="338" mass="36799">MEFFGLDVGSHQIKIVKLSKSGNQYRLIALGAAPSTQKGILSEAESDLTALATIIKKLHQETKINTKNVVSALPQDQVFTQVVTLPKLSEDELISALKWEAEQYIPIPLAEVTLTHQVIGETKENGKERIEVLLAAAPNRLIDRMVRVLKASGLNPLSFELEIMSIARSLVAPGSEISMVVDLGGRATDIAVIENGQIIFVRSIPTAGEAFTRAVAAGLSLDTNQAEAYKKAYGADPEKLEGKMIEALMPIIEVMVAEMEKIIQFHQLEKKKKINRVILTGGTASLPDIASFLAKKLNLEIQIGDPFVLVVKDALVKKIPPQELPLYAIASGLAMKEF</sequence>
<dbReference type="Gene3D" id="3.30.1490.300">
    <property type="match status" value="1"/>
</dbReference>
<dbReference type="InterPro" id="IPR050696">
    <property type="entry name" value="FtsA/MreB"/>
</dbReference>
<dbReference type="Proteomes" id="UP000229559">
    <property type="component" value="Unassembled WGS sequence"/>
</dbReference>
<protein>
    <recommendedName>
        <fullName evidence="1">SHS2 domain-containing protein</fullName>
    </recommendedName>
</protein>
<dbReference type="SUPFAM" id="SSF53067">
    <property type="entry name" value="Actin-like ATPase domain"/>
    <property type="match status" value="2"/>
</dbReference>
<dbReference type="PANTHER" id="PTHR32432">
    <property type="entry name" value="CELL DIVISION PROTEIN FTSA-RELATED"/>
    <property type="match status" value="1"/>
</dbReference>
<dbReference type="InterPro" id="IPR003494">
    <property type="entry name" value="SHS2_FtsA"/>
</dbReference>
<gene>
    <name evidence="2" type="ORF">COT04_01255</name>
</gene>
<organism evidence="2 3">
    <name type="scientific">Candidatus Shapirobacteria bacterium CG07_land_8_20_14_0_80_39_12</name>
    <dbReference type="NCBI Taxonomy" id="1974480"/>
    <lineage>
        <taxon>Bacteria</taxon>
        <taxon>Candidatus Shapironibacteriota</taxon>
    </lineage>
</organism>
<dbReference type="PANTHER" id="PTHR32432:SF3">
    <property type="entry name" value="ETHANOLAMINE UTILIZATION PROTEIN EUTJ"/>
    <property type="match status" value="1"/>
</dbReference>
<evidence type="ECO:0000313" key="3">
    <source>
        <dbReference type="Proteomes" id="UP000229559"/>
    </source>
</evidence>